<dbReference type="Proteomes" id="UP001165367">
    <property type="component" value="Unassembled WGS sequence"/>
</dbReference>
<dbReference type="InterPro" id="IPR017850">
    <property type="entry name" value="Alkaline_phosphatase_core_sf"/>
</dbReference>
<reference evidence="1" key="1">
    <citation type="submission" date="2022-01" db="EMBL/GenBank/DDBJ databases">
        <authorList>
            <person name="Jo J.-H."/>
            <person name="Im W.-T."/>
        </authorList>
    </citation>
    <scope>NUCLEOTIDE SEQUENCE</scope>
    <source>
        <strain evidence="1">NA20</strain>
    </source>
</reference>
<sequence>MKYLFIAIGLLTGSVQLSAQKTKHVILISVDGFRPDFYLDSTWPAPNMQYLAKLGVSARGVDGIFPSVTYPSHTSILTGAYPAEHGIYYNTPFQPLGATGIWNSETELIKTKTLWTAFKEAGLKTASVSWPVSVGADVDYNIPEAFTIKNPLDRRGPTSLHATPKGLFEEIQLKATGQMEAVDLNINHSKIDENIGRIGAYLFRTYKPSLLTIHLPGVDHAEHTQGRSGQLVKAAIANADRVIGSIWETVTLSGMADSTAIIITGDHGFVNVSRSFSPNILLVQAGLLDAKDGPDRNWKAQFNSGGGSVFLQLKDPSDKQTLDKIVNMLKTQPDSIKRLFRIVDQQALRKAGADPNAALALAAIQGVSINTKTEGALVSPGKGGAHGYFPDFREIQTGFIGFGAGFTNNKVVDHMKLIDIAPAVAKMLGVSFKQGNQELNQDILIR</sequence>
<dbReference type="Pfam" id="PF01663">
    <property type="entry name" value="Phosphodiest"/>
    <property type="match status" value="1"/>
</dbReference>
<evidence type="ECO:0000313" key="1">
    <source>
        <dbReference type="EMBL" id="MCG2614831.1"/>
    </source>
</evidence>
<dbReference type="CDD" id="cd16018">
    <property type="entry name" value="Enpp"/>
    <property type="match status" value="1"/>
</dbReference>
<comment type="caution">
    <text evidence="1">The sequence shown here is derived from an EMBL/GenBank/DDBJ whole genome shotgun (WGS) entry which is preliminary data.</text>
</comment>
<protein>
    <submittedName>
        <fullName evidence="1">Ectonucleotide pyrophosphatase/phosphodiesterase</fullName>
    </submittedName>
</protein>
<gene>
    <name evidence="1" type="ORF">LZZ85_11085</name>
</gene>
<organism evidence="1 2">
    <name type="scientific">Terrimonas ginsenosidimutans</name>
    <dbReference type="NCBI Taxonomy" id="2908004"/>
    <lineage>
        <taxon>Bacteria</taxon>
        <taxon>Pseudomonadati</taxon>
        <taxon>Bacteroidota</taxon>
        <taxon>Chitinophagia</taxon>
        <taxon>Chitinophagales</taxon>
        <taxon>Chitinophagaceae</taxon>
        <taxon>Terrimonas</taxon>
    </lineage>
</organism>
<dbReference type="RefSeq" id="WP_237871625.1">
    <property type="nucleotide sequence ID" value="NZ_JAKLTR010000006.1"/>
</dbReference>
<dbReference type="Gene3D" id="3.40.720.10">
    <property type="entry name" value="Alkaline Phosphatase, subunit A"/>
    <property type="match status" value="1"/>
</dbReference>
<dbReference type="InterPro" id="IPR002591">
    <property type="entry name" value="Phosphodiest/P_Trfase"/>
</dbReference>
<accession>A0ABS9KR85</accession>
<dbReference type="PANTHER" id="PTHR10151">
    <property type="entry name" value="ECTONUCLEOTIDE PYROPHOSPHATASE/PHOSPHODIESTERASE"/>
    <property type="match status" value="1"/>
</dbReference>
<dbReference type="EMBL" id="JAKLTR010000006">
    <property type="protein sequence ID" value="MCG2614831.1"/>
    <property type="molecule type" value="Genomic_DNA"/>
</dbReference>
<proteinExistence type="predicted"/>
<evidence type="ECO:0000313" key="2">
    <source>
        <dbReference type="Proteomes" id="UP001165367"/>
    </source>
</evidence>
<name>A0ABS9KR85_9BACT</name>
<dbReference type="SUPFAM" id="SSF53649">
    <property type="entry name" value="Alkaline phosphatase-like"/>
    <property type="match status" value="1"/>
</dbReference>
<dbReference type="PANTHER" id="PTHR10151:SF120">
    <property type="entry name" value="BIS(5'-ADENOSYL)-TRIPHOSPHATASE"/>
    <property type="match status" value="1"/>
</dbReference>
<keyword evidence="2" id="KW-1185">Reference proteome</keyword>